<name>A0A9P5XAB9_9AGAR</name>
<dbReference type="AlphaFoldDB" id="A0A9P5XAB9"/>
<reference evidence="3" key="1">
    <citation type="submission" date="2020-11" db="EMBL/GenBank/DDBJ databases">
        <authorList>
            <consortium name="DOE Joint Genome Institute"/>
            <person name="Ahrendt S."/>
            <person name="Riley R."/>
            <person name="Andreopoulos W."/>
            <person name="Labutti K."/>
            <person name="Pangilinan J."/>
            <person name="Ruiz-Duenas F.J."/>
            <person name="Barrasa J.M."/>
            <person name="Sanchez-Garcia M."/>
            <person name="Camarero S."/>
            <person name="Miyauchi S."/>
            <person name="Serrano A."/>
            <person name="Linde D."/>
            <person name="Babiker R."/>
            <person name="Drula E."/>
            <person name="Ayuso-Fernandez I."/>
            <person name="Pacheco R."/>
            <person name="Padilla G."/>
            <person name="Ferreira P."/>
            <person name="Barriuso J."/>
            <person name="Kellner H."/>
            <person name="Castanera R."/>
            <person name="Alfaro M."/>
            <person name="Ramirez L."/>
            <person name="Pisabarro A.G."/>
            <person name="Kuo A."/>
            <person name="Tritt A."/>
            <person name="Lipzen A."/>
            <person name="He G."/>
            <person name="Yan M."/>
            <person name="Ng V."/>
            <person name="Cullen D."/>
            <person name="Martin F."/>
            <person name="Rosso M.-N."/>
            <person name="Henrissat B."/>
            <person name="Hibbett D."/>
            <person name="Martinez A.T."/>
            <person name="Grigoriev I.V."/>
        </authorList>
    </citation>
    <scope>NUCLEOTIDE SEQUENCE</scope>
    <source>
        <strain evidence="3">MF-IS2</strain>
    </source>
</reference>
<comment type="caution">
    <text evidence="3">The sequence shown here is derived from an EMBL/GenBank/DDBJ whole genome shotgun (WGS) entry which is preliminary data.</text>
</comment>
<accession>A0A9P5XAB9</accession>
<dbReference type="EMBL" id="MU151220">
    <property type="protein sequence ID" value="KAF9447000.1"/>
    <property type="molecule type" value="Genomic_DNA"/>
</dbReference>
<protein>
    <recommendedName>
        <fullName evidence="2">F-box domain-containing protein</fullName>
    </recommendedName>
</protein>
<dbReference type="Proteomes" id="UP000807342">
    <property type="component" value="Unassembled WGS sequence"/>
</dbReference>
<evidence type="ECO:0000259" key="2">
    <source>
        <dbReference type="Pfam" id="PF12937"/>
    </source>
</evidence>
<organism evidence="3 4">
    <name type="scientific">Macrolepiota fuliginosa MF-IS2</name>
    <dbReference type="NCBI Taxonomy" id="1400762"/>
    <lineage>
        <taxon>Eukaryota</taxon>
        <taxon>Fungi</taxon>
        <taxon>Dikarya</taxon>
        <taxon>Basidiomycota</taxon>
        <taxon>Agaricomycotina</taxon>
        <taxon>Agaricomycetes</taxon>
        <taxon>Agaricomycetidae</taxon>
        <taxon>Agaricales</taxon>
        <taxon>Agaricineae</taxon>
        <taxon>Agaricaceae</taxon>
        <taxon>Macrolepiota</taxon>
    </lineage>
</organism>
<evidence type="ECO:0000313" key="3">
    <source>
        <dbReference type="EMBL" id="KAF9447000.1"/>
    </source>
</evidence>
<sequence>MNQVPCPRCGHHPDKSPRRASSEDEEVTIISQETRRIDDLIHGLYEERARHLRRLNAIRSSTKSLPPEILTDIFQRVCSSDKDSGGKRPKCTFEAFTLGAVSTRWRTVAWNSPQLWNSVVLEPLNKTIADDLVPFLQLYLDNARSAPVNLRLDFCPDFR</sequence>
<feature type="region of interest" description="Disordered" evidence="1">
    <location>
        <begin position="1"/>
        <end position="26"/>
    </location>
</feature>
<dbReference type="Pfam" id="PF12937">
    <property type="entry name" value="F-box-like"/>
    <property type="match status" value="1"/>
</dbReference>
<dbReference type="Gene3D" id="1.20.1280.50">
    <property type="match status" value="1"/>
</dbReference>
<feature type="non-terminal residue" evidence="3">
    <location>
        <position position="159"/>
    </location>
</feature>
<evidence type="ECO:0000256" key="1">
    <source>
        <dbReference type="SAM" id="MobiDB-lite"/>
    </source>
</evidence>
<keyword evidence="4" id="KW-1185">Reference proteome</keyword>
<dbReference type="InterPro" id="IPR001810">
    <property type="entry name" value="F-box_dom"/>
</dbReference>
<proteinExistence type="predicted"/>
<dbReference type="OrthoDB" id="3221235at2759"/>
<feature type="domain" description="F-box" evidence="2">
    <location>
        <begin position="64"/>
        <end position="121"/>
    </location>
</feature>
<feature type="compositionally biased region" description="Basic and acidic residues" evidence="1">
    <location>
        <begin position="11"/>
        <end position="22"/>
    </location>
</feature>
<gene>
    <name evidence="3" type="ORF">P691DRAFT_707537</name>
</gene>
<evidence type="ECO:0000313" key="4">
    <source>
        <dbReference type="Proteomes" id="UP000807342"/>
    </source>
</evidence>